<organism evidence="2 3">
    <name type="scientific">Cirrhinus mrigala</name>
    <name type="common">Mrigala</name>
    <dbReference type="NCBI Taxonomy" id="683832"/>
    <lineage>
        <taxon>Eukaryota</taxon>
        <taxon>Metazoa</taxon>
        <taxon>Chordata</taxon>
        <taxon>Craniata</taxon>
        <taxon>Vertebrata</taxon>
        <taxon>Euteleostomi</taxon>
        <taxon>Actinopterygii</taxon>
        <taxon>Neopterygii</taxon>
        <taxon>Teleostei</taxon>
        <taxon>Ostariophysi</taxon>
        <taxon>Cypriniformes</taxon>
        <taxon>Cyprinidae</taxon>
        <taxon>Labeoninae</taxon>
        <taxon>Labeonini</taxon>
        <taxon>Cirrhinus</taxon>
    </lineage>
</organism>
<evidence type="ECO:0008006" key="4">
    <source>
        <dbReference type="Google" id="ProtNLM"/>
    </source>
</evidence>
<dbReference type="EMBL" id="JAMKFB020000022">
    <property type="protein sequence ID" value="KAL0160455.1"/>
    <property type="molecule type" value="Genomic_DNA"/>
</dbReference>
<dbReference type="AlphaFoldDB" id="A0ABD0NGF7"/>
<gene>
    <name evidence="2" type="ORF">M9458_044180</name>
</gene>
<dbReference type="PANTHER" id="PTHR15897">
    <property type="entry name" value="ANKYRIN REPEAT AND MYND DOMAIN PROTEIN 1"/>
    <property type="match status" value="1"/>
</dbReference>
<feature type="region of interest" description="Disordered" evidence="1">
    <location>
        <begin position="53"/>
        <end position="103"/>
    </location>
</feature>
<proteinExistence type="predicted"/>
<name>A0ABD0NGF7_CIRMR</name>
<dbReference type="PANTHER" id="PTHR15897:SF2">
    <property type="entry name" value="ANKYRIN REPEAT AND MYND DOMAIN-CONTAINING PROTEIN 1"/>
    <property type="match status" value="1"/>
</dbReference>
<sequence>VNCHNDVIHMLLDNGADVNKLNDEGMSALAVCHVLYYPLQSLHETLAERVTQNISPEPQIKPLEDVSHESSPDPMTGTPKDESGQETFETPTESEQADQSLEPENLNNLEKLEEQINEDEIVPQPEQPKEPQLHYQINENTDPNKEVVLQPEREEDKPIEEPHVIIMSRCIQVFDDKIPVGAVLWREKEAKTVVDTEEEVTDLEIEENLERSIFDSARSMASFHIDVTEEILQKSAEILCQTGTVTPADTQEMVRKIALLKT</sequence>
<dbReference type="Proteomes" id="UP001529510">
    <property type="component" value="Unassembled WGS sequence"/>
</dbReference>
<reference evidence="2 3" key="1">
    <citation type="submission" date="2024-05" db="EMBL/GenBank/DDBJ databases">
        <title>Genome sequencing and assembly of Indian major carp, Cirrhinus mrigala (Hamilton, 1822).</title>
        <authorList>
            <person name="Mohindra V."/>
            <person name="Chowdhury L.M."/>
            <person name="Lal K."/>
            <person name="Jena J.K."/>
        </authorList>
    </citation>
    <scope>NUCLEOTIDE SEQUENCE [LARGE SCALE GENOMIC DNA]</scope>
    <source>
        <strain evidence="2">CM1030</strain>
        <tissue evidence="2">Blood</tissue>
    </source>
</reference>
<evidence type="ECO:0000256" key="1">
    <source>
        <dbReference type="SAM" id="MobiDB-lite"/>
    </source>
</evidence>
<feature type="non-terminal residue" evidence="2">
    <location>
        <position position="262"/>
    </location>
</feature>
<feature type="compositionally biased region" description="Basic and acidic residues" evidence="1">
    <location>
        <begin position="62"/>
        <end position="71"/>
    </location>
</feature>
<feature type="compositionally biased region" description="Polar residues" evidence="1">
    <location>
        <begin position="85"/>
        <end position="99"/>
    </location>
</feature>
<comment type="caution">
    <text evidence="2">The sequence shown here is derived from an EMBL/GenBank/DDBJ whole genome shotgun (WGS) entry which is preliminary data.</text>
</comment>
<dbReference type="InterPro" id="IPR053064">
    <property type="entry name" value="Ankyrin-MYND_domain-protein"/>
</dbReference>
<feature type="non-terminal residue" evidence="2">
    <location>
        <position position="1"/>
    </location>
</feature>
<accession>A0ABD0NGF7</accession>
<keyword evidence="3" id="KW-1185">Reference proteome</keyword>
<protein>
    <recommendedName>
        <fullName evidence="4">Ankyrin repeat domain-containing protein</fullName>
    </recommendedName>
</protein>
<evidence type="ECO:0000313" key="2">
    <source>
        <dbReference type="EMBL" id="KAL0160455.1"/>
    </source>
</evidence>
<evidence type="ECO:0000313" key="3">
    <source>
        <dbReference type="Proteomes" id="UP001529510"/>
    </source>
</evidence>